<evidence type="ECO:0000313" key="6">
    <source>
        <dbReference type="EMBL" id="BCO25331.1"/>
    </source>
</evidence>
<reference evidence="6 7" key="1">
    <citation type="journal article" date="2021" name="Microbiol. Spectr.">
        <title>A Single Bacterium Capable of Oxidation and Reduction of Iron at Circumneutral pH.</title>
        <authorList>
            <person name="Kato S."/>
            <person name="Ohkuma M."/>
        </authorList>
    </citation>
    <scope>NUCLEOTIDE SEQUENCE [LARGE SCALE GENOMIC DNA]</scope>
    <source>
        <strain evidence="6 7">MIZ03</strain>
    </source>
</reference>
<dbReference type="Gene3D" id="3.40.190.290">
    <property type="match status" value="1"/>
</dbReference>
<dbReference type="SUPFAM" id="SSF46785">
    <property type="entry name" value="Winged helix' DNA-binding domain"/>
    <property type="match status" value="1"/>
</dbReference>
<keyword evidence="2" id="KW-0805">Transcription regulation</keyword>
<gene>
    <name evidence="6" type="ORF">MIZ03_0191</name>
</gene>
<evidence type="ECO:0000256" key="1">
    <source>
        <dbReference type="ARBA" id="ARBA00009437"/>
    </source>
</evidence>
<evidence type="ECO:0000256" key="2">
    <source>
        <dbReference type="ARBA" id="ARBA00023015"/>
    </source>
</evidence>
<dbReference type="Pfam" id="PF03466">
    <property type="entry name" value="LysR_substrate"/>
    <property type="match status" value="1"/>
</dbReference>
<dbReference type="InterPro" id="IPR050950">
    <property type="entry name" value="HTH-type_LysR_regulators"/>
</dbReference>
<dbReference type="PANTHER" id="PTHR30419:SF2">
    <property type="entry name" value="LYSR FAMILY TRANSCRIPTIONAL REGULATOR"/>
    <property type="match status" value="1"/>
</dbReference>
<comment type="similarity">
    <text evidence="1">Belongs to the LysR transcriptional regulatory family.</text>
</comment>
<accession>A0ABN6CZY0</accession>
<dbReference type="SUPFAM" id="SSF53850">
    <property type="entry name" value="Periplasmic binding protein-like II"/>
    <property type="match status" value="1"/>
</dbReference>
<dbReference type="CDD" id="cd08421">
    <property type="entry name" value="PBP2_LTTR_like_1"/>
    <property type="match status" value="1"/>
</dbReference>
<name>A0ABN6CZY0_9BURK</name>
<protein>
    <submittedName>
        <fullName evidence="6">HTH-type transcriptional regulator CysL</fullName>
    </submittedName>
</protein>
<dbReference type="Gene3D" id="1.10.10.10">
    <property type="entry name" value="Winged helix-like DNA-binding domain superfamily/Winged helix DNA-binding domain"/>
    <property type="match status" value="1"/>
</dbReference>
<dbReference type="InterPro" id="IPR005119">
    <property type="entry name" value="LysR_subst-bd"/>
</dbReference>
<dbReference type="PANTHER" id="PTHR30419">
    <property type="entry name" value="HTH-TYPE TRANSCRIPTIONAL REGULATOR YBHD"/>
    <property type="match status" value="1"/>
</dbReference>
<organism evidence="6 7">
    <name type="scientific">Rhodoferax lithotrophicus</name>
    <dbReference type="NCBI Taxonomy" id="2798804"/>
    <lineage>
        <taxon>Bacteria</taxon>
        <taxon>Pseudomonadati</taxon>
        <taxon>Pseudomonadota</taxon>
        <taxon>Betaproteobacteria</taxon>
        <taxon>Burkholderiales</taxon>
        <taxon>Comamonadaceae</taxon>
        <taxon>Rhodoferax</taxon>
    </lineage>
</organism>
<sequence>MVEEGTIAAAAEREHIAAAAVSKRIRGLEEVLGIELIFRSNKGIEPSAAGVALLGLARGVLHDLDDIFAQMREFSRGTRGFVRVVANISAITQVMPMALKSFLQTHPQVHIRLDEMTSGDILRVVAENGADIGLFSEWPERPDLEVYHFFNDELVLAVPTGHPLAGRTSVALADTLDYDYVGLHADSSITLQLSKAAAGLGRSVRLKMHVTSFDALSLMVEAGLGIGVLPRGSVLPYLKSMAIQIVPLDDAWARRDLKLCVRSYRSLSIAAKLMTDHLRSVGQDRGAIAVGDDDLTNE</sequence>
<dbReference type="InterPro" id="IPR036390">
    <property type="entry name" value="WH_DNA-bd_sf"/>
</dbReference>
<evidence type="ECO:0000256" key="4">
    <source>
        <dbReference type="ARBA" id="ARBA00023163"/>
    </source>
</evidence>
<dbReference type="InterPro" id="IPR000847">
    <property type="entry name" value="LysR_HTH_N"/>
</dbReference>
<keyword evidence="3" id="KW-0238">DNA-binding</keyword>
<evidence type="ECO:0000256" key="3">
    <source>
        <dbReference type="ARBA" id="ARBA00023125"/>
    </source>
</evidence>
<proteinExistence type="inferred from homology"/>
<keyword evidence="4" id="KW-0804">Transcription</keyword>
<dbReference type="PROSITE" id="PS50931">
    <property type="entry name" value="HTH_LYSR"/>
    <property type="match status" value="1"/>
</dbReference>
<keyword evidence="7" id="KW-1185">Reference proteome</keyword>
<dbReference type="Proteomes" id="UP000824366">
    <property type="component" value="Chromosome"/>
</dbReference>
<evidence type="ECO:0000313" key="7">
    <source>
        <dbReference type="Proteomes" id="UP000824366"/>
    </source>
</evidence>
<dbReference type="EMBL" id="AP024238">
    <property type="protein sequence ID" value="BCO25331.1"/>
    <property type="molecule type" value="Genomic_DNA"/>
</dbReference>
<dbReference type="Pfam" id="PF00126">
    <property type="entry name" value="HTH_1"/>
    <property type="match status" value="1"/>
</dbReference>
<dbReference type="InterPro" id="IPR036388">
    <property type="entry name" value="WH-like_DNA-bd_sf"/>
</dbReference>
<evidence type="ECO:0000259" key="5">
    <source>
        <dbReference type="PROSITE" id="PS50931"/>
    </source>
</evidence>
<feature type="domain" description="HTH lysR-type" evidence="5">
    <location>
        <begin position="1"/>
        <end position="47"/>
    </location>
</feature>